<dbReference type="Gene3D" id="1.50.10.10">
    <property type="match status" value="1"/>
</dbReference>
<gene>
    <name evidence="3" type="ORF">DQ400_04520</name>
</gene>
<dbReference type="EMBL" id="QNTU01000002">
    <property type="protein sequence ID" value="RBI68643.1"/>
    <property type="molecule type" value="Genomic_DNA"/>
</dbReference>
<dbReference type="InterPro" id="IPR045582">
    <property type="entry name" value="Trehalase-like_N"/>
</dbReference>
<name>A0A365TRS5_9GAMM</name>
<evidence type="ECO:0000259" key="2">
    <source>
        <dbReference type="Pfam" id="PF19291"/>
    </source>
</evidence>
<reference evidence="4" key="1">
    <citation type="submission" date="2018-06" db="EMBL/GenBank/DDBJ databases">
        <title>Whole genome sequencing of four bacterial strains from South Shetland trench revealing bio-synthetic gene clusters.</title>
        <authorList>
            <person name="Abdel-Mageed W.M."/>
            <person name="Lehri B."/>
            <person name="Jarmusch S."/>
            <person name="Miranda K."/>
            <person name="Goodfellow M."/>
            <person name="Jaspars M."/>
            <person name="Karlyshev A.V."/>
        </authorList>
    </citation>
    <scope>NUCLEOTIDE SEQUENCE [LARGE SCALE GENOMIC DNA]</scope>
    <source>
        <strain evidence="4">SST4</strain>
    </source>
</reference>
<accession>A0A365TRS5</accession>
<dbReference type="GO" id="GO:0005975">
    <property type="term" value="P:carbohydrate metabolic process"/>
    <property type="evidence" value="ECO:0007669"/>
    <property type="project" value="InterPro"/>
</dbReference>
<dbReference type="SUPFAM" id="SSF48208">
    <property type="entry name" value="Six-hairpin glycosidases"/>
    <property type="match status" value="1"/>
</dbReference>
<dbReference type="InterPro" id="IPR012341">
    <property type="entry name" value="6hp_glycosidase-like_sf"/>
</dbReference>
<proteinExistence type="predicted"/>
<organism evidence="3 4">
    <name type="scientific">Vreelandella sulfidaeris</name>
    <dbReference type="NCBI Taxonomy" id="115553"/>
    <lineage>
        <taxon>Bacteria</taxon>
        <taxon>Pseudomonadati</taxon>
        <taxon>Pseudomonadota</taxon>
        <taxon>Gammaproteobacteria</taxon>
        <taxon>Oceanospirillales</taxon>
        <taxon>Halomonadaceae</taxon>
        <taxon>Vreelandella</taxon>
    </lineage>
</organism>
<dbReference type="InterPro" id="IPR008928">
    <property type="entry name" value="6-hairpin_glycosidase_sf"/>
</dbReference>
<evidence type="ECO:0000313" key="3">
    <source>
        <dbReference type="EMBL" id="RBI68643.1"/>
    </source>
</evidence>
<comment type="caution">
    <text evidence="3">The sequence shown here is derived from an EMBL/GenBank/DDBJ whole genome shotgun (WGS) entry which is preliminary data.</text>
</comment>
<dbReference type="AlphaFoldDB" id="A0A365TRS5"/>
<dbReference type="Pfam" id="PF19291">
    <property type="entry name" value="TREH_N"/>
    <property type="match status" value="1"/>
</dbReference>
<dbReference type="PANTHER" id="PTHR31616">
    <property type="entry name" value="TREHALASE"/>
    <property type="match status" value="1"/>
</dbReference>
<keyword evidence="4" id="KW-1185">Reference proteome</keyword>
<feature type="domain" description="GH15-like" evidence="1">
    <location>
        <begin position="223"/>
        <end position="585"/>
    </location>
</feature>
<dbReference type="InterPro" id="IPR011613">
    <property type="entry name" value="GH15-like"/>
</dbReference>
<dbReference type="OrthoDB" id="3902805at2"/>
<dbReference type="GO" id="GO:0004553">
    <property type="term" value="F:hydrolase activity, hydrolyzing O-glycosyl compounds"/>
    <property type="evidence" value="ECO:0007669"/>
    <property type="project" value="TreeGrafter"/>
</dbReference>
<dbReference type="Pfam" id="PF00723">
    <property type="entry name" value="Glyco_hydro_15"/>
    <property type="match status" value="1"/>
</dbReference>
<feature type="domain" description="Trehalase-like N-terminal" evidence="2">
    <location>
        <begin position="5"/>
        <end position="169"/>
    </location>
</feature>
<dbReference type="Proteomes" id="UP000252204">
    <property type="component" value="Unassembled WGS sequence"/>
</dbReference>
<protein>
    <submittedName>
        <fullName evidence="3">Glycoside hydrolase family 15 protein</fullName>
    </submittedName>
</protein>
<dbReference type="PANTHER" id="PTHR31616:SF0">
    <property type="entry name" value="GLUCAN 1,4-ALPHA-GLUCOSIDASE"/>
    <property type="match status" value="1"/>
</dbReference>
<evidence type="ECO:0000259" key="1">
    <source>
        <dbReference type="Pfam" id="PF00723"/>
    </source>
</evidence>
<dbReference type="RefSeq" id="WP_113268615.1">
    <property type="nucleotide sequence ID" value="NZ_QNTU01000002.1"/>
</dbReference>
<keyword evidence="3" id="KW-0378">Hydrolase</keyword>
<sequence length="606" mass="69381">MQRLSRIENYGFIGNMRTAAIIDVDGSIDWLCLPRFDSDACCAKLVGEPENGYWKLWPTEEVISQTRHYRGETLVLETVVETASGSASIIDFMPLSRDADSIIDVVRIVEGHKGTVEMQMHAIFRFGYGHVAPWVHRRKKGITAVSGPDSLRLETTVDLETNEDDIRGTFTIEAGERVPFVLTWYRSFCTEPSTRDAEQALKDTEQWWQEWSAHCDVSDEFREPVIRSLITLKALTHIETGGMVGAATTSLPEKTGGQLNWDYRYTWLRDVTFTLYALLSSGYRDEACAWREWLLRSVAGDPAKLQPVYGLAGERRLYEHRLDWLTGFNDSRPVRVGNRAYLQRQLDIYGEVMDGLHFSRVHHIEPNEDIWNVQCQLIDFLEKHWREKGMSLWELRGPARHYTHSKVMAWVAVDRAIKGVEEFGLDGDLEHWRALREEIHAEVCEKGFNQELNSFVQYYGSDTLDASLLLIPQVGFLPASDLRMQGTIEAIQENLVYEGFVYRFKSTHKEQHLTEGEGAFIVCCFWLVDALILLDRRDEAYALFEKLLSIRNDLGLLGEEYDPIRQCQLGNFPQAFSHVGLINSAHNLGCCDKKGRKGPAEERGEE</sequence>
<evidence type="ECO:0000313" key="4">
    <source>
        <dbReference type="Proteomes" id="UP000252204"/>
    </source>
</evidence>